<protein>
    <submittedName>
        <fullName evidence="1">Uncharacterized protein</fullName>
    </submittedName>
</protein>
<dbReference type="Proteomes" id="UP001500782">
    <property type="component" value="Unassembled WGS sequence"/>
</dbReference>
<dbReference type="EMBL" id="BAAADJ010000061">
    <property type="protein sequence ID" value="GAA0342400.1"/>
    <property type="molecule type" value="Genomic_DNA"/>
</dbReference>
<comment type="caution">
    <text evidence="1">The sequence shown here is derived from an EMBL/GenBank/DDBJ whole genome shotgun (WGS) entry which is preliminary data.</text>
</comment>
<keyword evidence="2" id="KW-1185">Reference proteome</keyword>
<sequence>MLDVSSPEIPPTIKSLPGVALTLTWNINKSVRLNKMRLTTNLNVLRLIEKYNKTPKGTPTMLPIINLLRTEKSMSFLILRMRSIEMNKDNTIFI</sequence>
<name>A0ABN0WN56_9BACI</name>
<evidence type="ECO:0000313" key="2">
    <source>
        <dbReference type="Proteomes" id="UP001500782"/>
    </source>
</evidence>
<accession>A0ABN0WN56</accession>
<organism evidence="1 2">
    <name type="scientific">Bacillus carboniphilus</name>
    <dbReference type="NCBI Taxonomy" id="86663"/>
    <lineage>
        <taxon>Bacteria</taxon>
        <taxon>Bacillati</taxon>
        <taxon>Bacillota</taxon>
        <taxon>Bacilli</taxon>
        <taxon>Bacillales</taxon>
        <taxon>Bacillaceae</taxon>
        <taxon>Bacillus</taxon>
    </lineage>
</organism>
<reference evidence="1 2" key="1">
    <citation type="journal article" date="2019" name="Int. J. Syst. Evol. Microbiol.">
        <title>The Global Catalogue of Microorganisms (GCM) 10K type strain sequencing project: providing services to taxonomists for standard genome sequencing and annotation.</title>
        <authorList>
            <consortium name="The Broad Institute Genomics Platform"/>
            <consortium name="The Broad Institute Genome Sequencing Center for Infectious Disease"/>
            <person name="Wu L."/>
            <person name="Ma J."/>
        </authorList>
    </citation>
    <scope>NUCLEOTIDE SEQUENCE [LARGE SCALE GENOMIC DNA]</scope>
    <source>
        <strain evidence="1 2">JCM 9731</strain>
    </source>
</reference>
<proteinExistence type="predicted"/>
<evidence type="ECO:0000313" key="1">
    <source>
        <dbReference type="EMBL" id="GAA0342400.1"/>
    </source>
</evidence>
<gene>
    <name evidence="1" type="ORF">GCM10008967_36010</name>
</gene>